<feature type="non-terminal residue" evidence="2">
    <location>
        <position position="1"/>
    </location>
</feature>
<proteinExistence type="predicted"/>
<name>A0A0F8X1E8_9ZZZZ</name>
<gene>
    <name evidence="2" type="ORF">LCGC14_3082640</name>
</gene>
<dbReference type="EMBL" id="LAZR01065893">
    <property type="protein sequence ID" value="KKK54645.1"/>
    <property type="molecule type" value="Genomic_DNA"/>
</dbReference>
<feature type="region of interest" description="Disordered" evidence="1">
    <location>
        <begin position="65"/>
        <end position="90"/>
    </location>
</feature>
<protein>
    <submittedName>
        <fullName evidence="2">Uncharacterized protein</fullName>
    </submittedName>
</protein>
<sequence>TEYLEECLDYGLSDLQSLHTEMTEWQESLESADMEHMPKYDEVTEAVDVLEHVEDVESAVEQLKEALTDKEEGDPEIAYLETSPYGRKPAPRWMQHTTALSQLQAVVDHLENHEKDEVIEARDALASAIADIETVDFPGMY</sequence>
<dbReference type="AlphaFoldDB" id="A0A0F8X1E8"/>
<evidence type="ECO:0000256" key="1">
    <source>
        <dbReference type="SAM" id="MobiDB-lite"/>
    </source>
</evidence>
<organism evidence="2">
    <name type="scientific">marine sediment metagenome</name>
    <dbReference type="NCBI Taxonomy" id="412755"/>
    <lineage>
        <taxon>unclassified sequences</taxon>
        <taxon>metagenomes</taxon>
        <taxon>ecological metagenomes</taxon>
    </lineage>
</organism>
<reference evidence="2" key="1">
    <citation type="journal article" date="2015" name="Nature">
        <title>Complex archaea that bridge the gap between prokaryotes and eukaryotes.</title>
        <authorList>
            <person name="Spang A."/>
            <person name="Saw J.H."/>
            <person name="Jorgensen S.L."/>
            <person name="Zaremba-Niedzwiedzka K."/>
            <person name="Martijn J."/>
            <person name="Lind A.E."/>
            <person name="van Eijk R."/>
            <person name="Schleper C."/>
            <person name="Guy L."/>
            <person name="Ettema T.J."/>
        </authorList>
    </citation>
    <scope>NUCLEOTIDE SEQUENCE</scope>
</reference>
<accession>A0A0F8X1E8</accession>
<evidence type="ECO:0000313" key="2">
    <source>
        <dbReference type="EMBL" id="KKK54645.1"/>
    </source>
</evidence>
<comment type="caution">
    <text evidence="2">The sequence shown here is derived from an EMBL/GenBank/DDBJ whole genome shotgun (WGS) entry which is preliminary data.</text>
</comment>